<feature type="transmembrane region" description="Helical" evidence="2">
    <location>
        <begin position="145"/>
        <end position="162"/>
    </location>
</feature>
<accession>A0ABD3P7H9</accession>
<name>A0ABD3P7H9_9STRA</name>
<comment type="caution">
    <text evidence="3">The sequence shown here is derived from an EMBL/GenBank/DDBJ whole genome shotgun (WGS) entry which is preliminary data.</text>
</comment>
<organism evidence="3 4">
    <name type="scientific">Stephanodiscus triporus</name>
    <dbReference type="NCBI Taxonomy" id="2934178"/>
    <lineage>
        <taxon>Eukaryota</taxon>
        <taxon>Sar</taxon>
        <taxon>Stramenopiles</taxon>
        <taxon>Ochrophyta</taxon>
        <taxon>Bacillariophyta</taxon>
        <taxon>Coscinodiscophyceae</taxon>
        <taxon>Thalassiosirophycidae</taxon>
        <taxon>Stephanodiscales</taxon>
        <taxon>Stephanodiscaceae</taxon>
        <taxon>Stephanodiscus</taxon>
    </lineage>
</organism>
<feature type="compositionally biased region" description="Basic and acidic residues" evidence="1">
    <location>
        <begin position="88"/>
        <end position="98"/>
    </location>
</feature>
<evidence type="ECO:0000256" key="2">
    <source>
        <dbReference type="SAM" id="Phobius"/>
    </source>
</evidence>
<gene>
    <name evidence="3" type="ORF">ACHAW5_002873</name>
</gene>
<keyword evidence="2" id="KW-1133">Transmembrane helix</keyword>
<proteinExistence type="predicted"/>
<dbReference type="Proteomes" id="UP001530315">
    <property type="component" value="Unassembled WGS sequence"/>
</dbReference>
<feature type="transmembrane region" description="Helical" evidence="2">
    <location>
        <begin position="174"/>
        <end position="199"/>
    </location>
</feature>
<feature type="transmembrane region" description="Helical" evidence="2">
    <location>
        <begin position="46"/>
        <end position="67"/>
    </location>
</feature>
<protein>
    <submittedName>
        <fullName evidence="3">Uncharacterized protein</fullName>
    </submittedName>
</protein>
<dbReference type="EMBL" id="JALLAZ020000965">
    <property type="protein sequence ID" value="KAL3783602.1"/>
    <property type="molecule type" value="Genomic_DNA"/>
</dbReference>
<keyword evidence="2" id="KW-0472">Membrane</keyword>
<evidence type="ECO:0000313" key="3">
    <source>
        <dbReference type="EMBL" id="KAL3783602.1"/>
    </source>
</evidence>
<reference evidence="3 4" key="1">
    <citation type="submission" date="2024-10" db="EMBL/GenBank/DDBJ databases">
        <title>Updated reference genomes for cyclostephanoid diatoms.</title>
        <authorList>
            <person name="Roberts W.R."/>
            <person name="Alverson A.J."/>
        </authorList>
    </citation>
    <scope>NUCLEOTIDE SEQUENCE [LARGE SCALE GENOMIC DNA]</scope>
    <source>
        <strain evidence="3 4">AJA276-08</strain>
    </source>
</reference>
<feature type="region of interest" description="Disordered" evidence="1">
    <location>
        <begin position="88"/>
        <end position="115"/>
    </location>
</feature>
<keyword evidence="2" id="KW-0812">Transmembrane</keyword>
<evidence type="ECO:0000313" key="4">
    <source>
        <dbReference type="Proteomes" id="UP001530315"/>
    </source>
</evidence>
<keyword evidence="4" id="KW-1185">Reference proteome</keyword>
<dbReference type="AlphaFoldDB" id="A0ABD3P7H9"/>
<feature type="compositionally biased region" description="Basic and acidic residues" evidence="1">
    <location>
        <begin position="106"/>
        <end position="115"/>
    </location>
</feature>
<sequence>MSNSSATRCAPSRISTYSGHFPVRPEGHASLLCISVPARRDDASQFFIAITQFYAFVFVSLAGYRMIFHSGVRKLRLLGRLANMRVESRDKKKDEKTKTKTKTKKQKEESGDDENKAAAAAAAAAASRLVTESILDEADASSRSAFVGANVLAVGLAFFWLFANSFHVTSTTWIGGTAGLIHSLTVMELGLAVFMYYMYKDAGSSVRRSRRMTDFSARIARSRRLLDEDARGITVEEYGWLAGGWSPFWARGIPDPAESKLLTKEEEAVASNLMSFSTGIDDDVINGILARSRISLFEGFREYVYLLLNFFAFYGYLVCILVYYHPDEGSRPEYVRTMLFGMKNADADWLGNAVGDFMWTVEPIIILTSPMITDSLLLSKKKKEKLS</sequence>
<feature type="transmembrane region" description="Helical" evidence="2">
    <location>
        <begin position="303"/>
        <end position="324"/>
    </location>
</feature>
<feature type="transmembrane region" description="Helical" evidence="2">
    <location>
        <begin position="357"/>
        <end position="378"/>
    </location>
</feature>
<evidence type="ECO:0000256" key="1">
    <source>
        <dbReference type="SAM" id="MobiDB-lite"/>
    </source>
</evidence>